<dbReference type="Gene3D" id="3.40.50.720">
    <property type="entry name" value="NAD(P)-binding Rossmann-like Domain"/>
    <property type="match status" value="1"/>
</dbReference>
<accession>A0A8J5EXR7</accession>
<evidence type="ECO:0000256" key="2">
    <source>
        <dbReference type="SAM" id="SignalP"/>
    </source>
</evidence>
<keyword evidence="1" id="KW-0560">Oxidoreductase</keyword>
<dbReference type="Proteomes" id="UP000734854">
    <property type="component" value="Unassembled WGS sequence"/>
</dbReference>
<feature type="chain" id="PRO_5035297467" description="NAD-dependent epimerase/dehydratase domain-containing protein" evidence="2">
    <location>
        <begin position="16"/>
        <end position="248"/>
    </location>
</feature>
<comment type="caution">
    <text evidence="4">The sequence shown here is derived from an EMBL/GenBank/DDBJ whole genome shotgun (WGS) entry which is preliminary data.</text>
</comment>
<feature type="signal peptide" evidence="2">
    <location>
        <begin position="1"/>
        <end position="15"/>
    </location>
</feature>
<dbReference type="FunFam" id="3.40.50.720:FF:000085">
    <property type="entry name" value="Dihydroflavonol reductase"/>
    <property type="match status" value="1"/>
</dbReference>
<organism evidence="4 5">
    <name type="scientific">Zingiber officinale</name>
    <name type="common">Ginger</name>
    <name type="synonym">Amomum zingiber</name>
    <dbReference type="NCBI Taxonomy" id="94328"/>
    <lineage>
        <taxon>Eukaryota</taxon>
        <taxon>Viridiplantae</taxon>
        <taxon>Streptophyta</taxon>
        <taxon>Embryophyta</taxon>
        <taxon>Tracheophyta</taxon>
        <taxon>Spermatophyta</taxon>
        <taxon>Magnoliopsida</taxon>
        <taxon>Liliopsida</taxon>
        <taxon>Zingiberales</taxon>
        <taxon>Zingiberaceae</taxon>
        <taxon>Zingiber</taxon>
    </lineage>
</organism>
<name>A0A8J5EXR7_ZINOF</name>
<dbReference type="InterPro" id="IPR050425">
    <property type="entry name" value="NAD(P)_dehydrat-like"/>
</dbReference>
<evidence type="ECO:0000259" key="3">
    <source>
        <dbReference type="Pfam" id="PF01370"/>
    </source>
</evidence>
<feature type="domain" description="NAD-dependent epimerase/dehydratase" evidence="3">
    <location>
        <begin position="24"/>
        <end position="173"/>
    </location>
</feature>
<proteinExistence type="predicted"/>
<dbReference type="InterPro" id="IPR001509">
    <property type="entry name" value="Epimerase_deHydtase"/>
</dbReference>
<keyword evidence="2" id="KW-0732">Signal</keyword>
<dbReference type="EMBL" id="JACMSC010000018">
    <property type="protein sequence ID" value="KAG6475596.1"/>
    <property type="molecule type" value="Genomic_DNA"/>
</dbReference>
<dbReference type="PANTHER" id="PTHR10366">
    <property type="entry name" value="NAD DEPENDENT EPIMERASE/DEHYDRATASE"/>
    <property type="match status" value="1"/>
</dbReference>
<evidence type="ECO:0000313" key="4">
    <source>
        <dbReference type="EMBL" id="KAG6475596.1"/>
    </source>
</evidence>
<evidence type="ECO:0000256" key="1">
    <source>
        <dbReference type="ARBA" id="ARBA00023002"/>
    </source>
</evidence>
<dbReference type="SUPFAM" id="SSF51735">
    <property type="entry name" value="NAD(P)-binding Rossmann-fold domains"/>
    <property type="match status" value="1"/>
</dbReference>
<sequence length="248" mass="28101">MLFLLYLIYTLLVDNFLNHSNFQVEVIAPAVGGTVNVLKASSEAKVKRVVVVSSIVAVTVNPNWPRGKIKDESCWSDAEHCRKSQDWYYLSKTLAEHEALDYAEKHELDVVTVGPSLVVGPLLHSTLNSSSLYLINLIKGVRRTAENRDIYLVDVRDVADALLLVYKESKAAGRHICASHSLKLRDLVDVLKRLYPNYKYIENFTEVEESSVVRSEKLKNLGWNHRTLEETLVDSIKYYQDAGLLHEA</sequence>
<gene>
    <name evidence="4" type="ORF">ZIOFF_064824</name>
</gene>
<keyword evidence="5" id="KW-1185">Reference proteome</keyword>
<dbReference type="InterPro" id="IPR036291">
    <property type="entry name" value="NAD(P)-bd_dom_sf"/>
</dbReference>
<dbReference type="AlphaFoldDB" id="A0A8J5EXR7"/>
<evidence type="ECO:0000313" key="5">
    <source>
        <dbReference type="Proteomes" id="UP000734854"/>
    </source>
</evidence>
<dbReference type="GO" id="GO:0016616">
    <property type="term" value="F:oxidoreductase activity, acting on the CH-OH group of donors, NAD or NADP as acceptor"/>
    <property type="evidence" value="ECO:0007669"/>
    <property type="project" value="TreeGrafter"/>
</dbReference>
<reference evidence="4 5" key="1">
    <citation type="submission" date="2020-08" db="EMBL/GenBank/DDBJ databases">
        <title>Plant Genome Project.</title>
        <authorList>
            <person name="Zhang R.-G."/>
        </authorList>
    </citation>
    <scope>NUCLEOTIDE SEQUENCE [LARGE SCALE GENOMIC DNA]</scope>
    <source>
        <tissue evidence="4">Rhizome</tissue>
    </source>
</reference>
<dbReference type="Pfam" id="PF01370">
    <property type="entry name" value="Epimerase"/>
    <property type="match status" value="1"/>
</dbReference>
<dbReference type="PANTHER" id="PTHR10366:SF831">
    <property type="entry name" value="NAD-DEPENDENT EPIMERASE_DEHYDRATASE DOMAIN-CONTAINING PROTEIN"/>
    <property type="match status" value="1"/>
</dbReference>
<protein>
    <recommendedName>
        <fullName evidence="3">NAD-dependent epimerase/dehydratase domain-containing protein</fullName>
    </recommendedName>
</protein>